<keyword evidence="2" id="KW-1185">Reference proteome</keyword>
<sequence>MKLFPILFVMFIFFGCSQKPNNKRQLSTFSLERDIYRFSEKMNNGDTLYLTASIGACFDYTIEYNTIFKKNDSVFIQSRLENLPLANTTKTLPQKLYTYNQRDTLNFENLFYSLRNNITRPKKNEHNTFQVIFNKDTIEFVCKNLMVHLIKTDYYKRINMRIYSHEEIINLFEKVVYKP</sequence>
<dbReference type="PROSITE" id="PS51257">
    <property type="entry name" value="PROKAR_LIPOPROTEIN"/>
    <property type="match status" value="1"/>
</dbReference>
<dbReference type="AlphaFoldDB" id="A0A161LDC5"/>
<organism evidence="1 2">
    <name type="scientific">Paludibacter jiangxiensis</name>
    <dbReference type="NCBI Taxonomy" id="681398"/>
    <lineage>
        <taxon>Bacteria</taxon>
        <taxon>Pseudomonadati</taxon>
        <taxon>Bacteroidota</taxon>
        <taxon>Bacteroidia</taxon>
        <taxon>Bacteroidales</taxon>
        <taxon>Paludibacteraceae</taxon>
        <taxon>Paludibacter</taxon>
    </lineage>
</organism>
<comment type="caution">
    <text evidence="1">The sequence shown here is derived from an EMBL/GenBank/DDBJ whole genome shotgun (WGS) entry which is preliminary data.</text>
</comment>
<dbReference type="STRING" id="681398.PJIAN_1736"/>
<dbReference type="RefSeq" id="WP_153802475.1">
    <property type="nucleotide sequence ID" value="NZ_BDCR01000001.1"/>
</dbReference>
<dbReference type="OrthoDB" id="1438790at2"/>
<gene>
    <name evidence="1" type="ORF">PJIAN_1736</name>
</gene>
<reference evidence="2" key="1">
    <citation type="submission" date="2016-04" db="EMBL/GenBank/DDBJ databases">
        <title>Draft genome sequence of Paludibacter jiangxiensis strain NM7.</title>
        <authorList>
            <person name="Qiu Y."/>
            <person name="Matsuura N."/>
            <person name="Ohashi A."/>
            <person name="Tourlousse M.D."/>
            <person name="Sekiguchi Y."/>
        </authorList>
    </citation>
    <scope>NUCLEOTIDE SEQUENCE [LARGE SCALE GENOMIC DNA]</scope>
    <source>
        <strain evidence="2">NM7</strain>
    </source>
</reference>
<evidence type="ECO:0000313" key="1">
    <source>
        <dbReference type="EMBL" id="GAT62145.1"/>
    </source>
</evidence>
<name>A0A161LDC5_9BACT</name>
<reference evidence="2" key="2">
    <citation type="journal article" date="2017" name="Genome Announc.">
        <title>Draft genome sequence of Paludibacter jiangxiensis NM7(T), a propionate-producing fermentative bacterium.</title>
        <authorList>
            <person name="Qiu Y.-L."/>
            <person name="Tourlousse D.M."/>
            <person name="Matsuura N."/>
            <person name="Ohashi A."/>
            <person name="Sekiguchi Y."/>
        </authorList>
    </citation>
    <scope>NUCLEOTIDE SEQUENCE [LARGE SCALE GENOMIC DNA]</scope>
    <source>
        <strain evidence="2">NM7</strain>
    </source>
</reference>
<accession>A0A161LDC5</accession>
<protein>
    <recommendedName>
        <fullName evidence="3">Lipoprotein</fullName>
    </recommendedName>
</protein>
<dbReference type="Proteomes" id="UP000076586">
    <property type="component" value="Unassembled WGS sequence"/>
</dbReference>
<proteinExistence type="predicted"/>
<evidence type="ECO:0000313" key="2">
    <source>
        <dbReference type="Proteomes" id="UP000076586"/>
    </source>
</evidence>
<dbReference type="EMBL" id="BDCR01000001">
    <property type="protein sequence ID" value="GAT62145.1"/>
    <property type="molecule type" value="Genomic_DNA"/>
</dbReference>
<evidence type="ECO:0008006" key="3">
    <source>
        <dbReference type="Google" id="ProtNLM"/>
    </source>
</evidence>